<gene>
    <name evidence="2" type="ORF">DICPUDRAFT_91656</name>
</gene>
<dbReference type="InterPro" id="IPR032675">
    <property type="entry name" value="LRR_dom_sf"/>
</dbReference>
<sequence length="234" mass="26919">MFPSSLTSIEFIGILFDNDGGNLLAEDNLFPSSLTYLNLGDTFNEPITGLKVLPESLKTLILGERYYHRINGGSIPSGLELLQIKNQKYNKFPIKLPNPKTIVDCCNYYKQFEKNFEKLISFKAPKEFRASINPELFTLNNRYSLKYLDLSENLVPEIVFSELQSNFIKTLVLGDYDYSEIINIDNFPHLETLIVNDGCPLVDHNNLKTIIVNRKCTKFLDLLDRNFHDIIKLK</sequence>
<name>F0ZFE6_DICPU</name>
<dbReference type="GeneID" id="10500007"/>
<dbReference type="Pfam" id="PF05725">
    <property type="entry name" value="FNIP"/>
    <property type="match status" value="1"/>
</dbReference>
<evidence type="ECO:0000313" key="3">
    <source>
        <dbReference type="Proteomes" id="UP000001064"/>
    </source>
</evidence>
<dbReference type="Proteomes" id="UP000001064">
    <property type="component" value="Unassembled WGS sequence"/>
</dbReference>
<protein>
    <submittedName>
        <fullName evidence="2">Uncharacterized protein</fullName>
    </submittedName>
</protein>
<dbReference type="SUPFAM" id="SSF52047">
    <property type="entry name" value="RNI-like"/>
    <property type="match status" value="1"/>
</dbReference>
<dbReference type="EMBL" id="GL871002">
    <property type="protein sequence ID" value="EGC37341.1"/>
    <property type="molecule type" value="Genomic_DNA"/>
</dbReference>
<accession>F0ZFE6</accession>
<evidence type="ECO:0000256" key="1">
    <source>
        <dbReference type="ARBA" id="ARBA00022737"/>
    </source>
</evidence>
<evidence type="ECO:0000313" key="2">
    <source>
        <dbReference type="EMBL" id="EGC37341.1"/>
    </source>
</evidence>
<dbReference type="InParanoid" id="F0ZFE6"/>
<dbReference type="InterPro" id="IPR008615">
    <property type="entry name" value="FNIP"/>
</dbReference>
<dbReference type="PANTHER" id="PTHR32134:SF169">
    <property type="entry name" value="FNIP REPEAT-CONTAINING PROTEIN-RELATED"/>
    <property type="match status" value="1"/>
</dbReference>
<keyword evidence="3" id="KW-1185">Reference proteome</keyword>
<reference evidence="3" key="1">
    <citation type="journal article" date="2011" name="Genome Biol.">
        <title>Comparative genomics of the social amoebae Dictyostelium discoideum and Dictyostelium purpureum.</title>
        <authorList>
            <consortium name="US DOE Joint Genome Institute (JGI-PGF)"/>
            <person name="Sucgang R."/>
            <person name="Kuo A."/>
            <person name="Tian X."/>
            <person name="Salerno W."/>
            <person name="Parikh A."/>
            <person name="Feasley C.L."/>
            <person name="Dalin E."/>
            <person name="Tu H."/>
            <person name="Huang E."/>
            <person name="Barry K."/>
            <person name="Lindquist E."/>
            <person name="Shapiro H."/>
            <person name="Bruce D."/>
            <person name="Schmutz J."/>
            <person name="Salamov A."/>
            <person name="Fey P."/>
            <person name="Gaudet P."/>
            <person name="Anjard C."/>
            <person name="Babu M.M."/>
            <person name="Basu S."/>
            <person name="Bushmanova Y."/>
            <person name="van der Wel H."/>
            <person name="Katoh-Kurasawa M."/>
            <person name="Dinh C."/>
            <person name="Coutinho P.M."/>
            <person name="Saito T."/>
            <person name="Elias M."/>
            <person name="Schaap P."/>
            <person name="Kay R.R."/>
            <person name="Henrissat B."/>
            <person name="Eichinger L."/>
            <person name="Rivero F."/>
            <person name="Putnam N.H."/>
            <person name="West C.M."/>
            <person name="Loomis W.F."/>
            <person name="Chisholm R.L."/>
            <person name="Shaulsky G."/>
            <person name="Strassmann J.E."/>
            <person name="Queller D.C."/>
            <person name="Kuspa A."/>
            <person name="Grigoriev I.V."/>
        </authorList>
    </citation>
    <scope>NUCLEOTIDE SEQUENCE [LARGE SCALE GENOMIC DNA]</scope>
    <source>
        <strain evidence="3">QSDP1</strain>
    </source>
</reference>
<dbReference type="VEuPathDB" id="AmoebaDB:DICPUDRAFT_91656"/>
<organism evidence="2 3">
    <name type="scientific">Dictyostelium purpureum</name>
    <name type="common">Slime mold</name>
    <dbReference type="NCBI Taxonomy" id="5786"/>
    <lineage>
        <taxon>Eukaryota</taxon>
        <taxon>Amoebozoa</taxon>
        <taxon>Evosea</taxon>
        <taxon>Eumycetozoa</taxon>
        <taxon>Dictyostelia</taxon>
        <taxon>Dictyosteliales</taxon>
        <taxon>Dictyosteliaceae</taxon>
        <taxon>Dictyostelium</taxon>
    </lineage>
</organism>
<dbReference type="KEGG" id="dpp:DICPUDRAFT_91656"/>
<proteinExistence type="predicted"/>
<dbReference type="InterPro" id="IPR051251">
    <property type="entry name" value="STK_FNIP-Repeat"/>
</dbReference>
<dbReference type="OrthoDB" id="23599at2759"/>
<dbReference type="RefSeq" id="XP_003286155.1">
    <property type="nucleotide sequence ID" value="XM_003286107.1"/>
</dbReference>
<dbReference type="PANTHER" id="PTHR32134">
    <property type="entry name" value="FNIP REPEAT-CONTAINING PROTEIN"/>
    <property type="match status" value="1"/>
</dbReference>
<keyword evidence="1" id="KW-0677">Repeat</keyword>
<dbReference type="Gene3D" id="3.80.10.10">
    <property type="entry name" value="Ribonuclease Inhibitor"/>
    <property type="match status" value="1"/>
</dbReference>
<dbReference type="AlphaFoldDB" id="F0ZFE6"/>